<evidence type="ECO:0000256" key="1">
    <source>
        <dbReference type="ARBA" id="ARBA00022448"/>
    </source>
</evidence>
<sequence length="381" mass="40751">MSELAMNDLPVTKSAPNNLATNELVINIHAPLAEFNLEINEVWPLSGVIGLFGHSGAGKSTLLKAIAGLATPASGRITLAGKPLLDSANALNLPSAQRRIVGVFQHDALLPHLSVEKNLYFGRKRLSSATLDAKQIISQAGLLPLLGRSISQLSGGERQKVALAQAILAEPSLLILDEPVTALDRQNKLSILGLIKSLQQRTGMPMLFVSHSISEHEFLCDQVYVMAKGEITASGSINDVVTKLTQDHVIIPQTVLTLTRTEKPPQNGLIELTSPSGITLYTLANRLVFEQGIAVCSILASDISICTLAPDHSSIVNKLSGVITDIQVNEQQALLTVNCQGQDFFSAITSYSLLQLGLTVNQSVYLQFKASALVQLAQQGD</sequence>
<dbReference type="InterPro" id="IPR017871">
    <property type="entry name" value="ABC_transporter-like_CS"/>
</dbReference>
<evidence type="ECO:0000256" key="3">
    <source>
        <dbReference type="ARBA" id="ARBA00022505"/>
    </source>
</evidence>
<dbReference type="PROSITE" id="PS00211">
    <property type="entry name" value="ABC_TRANSPORTER_1"/>
    <property type="match status" value="1"/>
</dbReference>
<dbReference type="InterPro" id="IPR003593">
    <property type="entry name" value="AAA+_ATPase"/>
</dbReference>
<dbReference type="SUPFAM" id="SSF50331">
    <property type="entry name" value="MOP-like"/>
    <property type="match status" value="1"/>
</dbReference>
<dbReference type="InterPro" id="IPR004606">
    <property type="entry name" value="Mop_domain"/>
</dbReference>
<dbReference type="Pfam" id="PF00005">
    <property type="entry name" value="ABC_tran"/>
    <property type="match status" value="1"/>
</dbReference>
<keyword evidence="6" id="KW-1278">Translocase</keyword>
<gene>
    <name evidence="11" type="ORF">DXX93_03960</name>
</gene>
<evidence type="ECO:0000256" key="8">
    <source>
        <dbReference type="PROSITE-ProRule" id="PRU01213"/>
    </source>
</evidence>
<dbReference type="Pfam" id="PF03459">
    <property type="entry name" value="TOBE"/>
    <property type="match status" value="1"/>
</dbReference>
<evidence type="ECO:0000259" key="9">
    <source>
        <dbReference type="PROSITE" id="PS50893"/>
    </source>
</evidence>
<protein>
    <submittedName>
        <fullName evidence="11">ATP-binding cassette domain-containing protein</fullName>
    </submittedName>
</protein>
<dbReference type="EMBL" id="QUOU01000001">
    <property type="protein sequence ID" value="REL25796.1"/>
    <property type="molecule type" value="Genomic_DNA"/>
</dbReference>
<dbReference type="GO" id="GO:0015689">
    <property type="term" value="P:molybdate ion transport"/>
    <property type="evidence" value="ECO:0007669"/>
    <property type="project" value="InterPro"/>
</dbReference>
<organism evidence="11 12">
    <name type="scientific">Thalassotalea euphylliae</name>
    <dbReference type="NCBI Taxonomy" id="1655234"/>
    <lineage>
        <taxon>Bacteria</taxon>
        <taxon>Pseudomonadati</taxon>
        <taxon>Pseudomonadota</taxon>
        <taxon>Gammaproteobacteria</taxon>
        <taxon>Alteromonadales</taxon>
        <taxon>Colwelliaceae</taxon>
        <taxon>Thalassotalea</taxon>
    </lineage>
</organism>
<dbReference type="InterPro" id="IPR050334">
    <property type="entry name" value="Molybdenum_import_ModC"/>
</dbReference>
<dbReference type="OrthoDB" id="9802264at2"/>
<feature type="domain" description="Mop" evidence="10">
    <location>
        <begin position="312"/>
        <end position="377"/>
    </location>
</feature>
<dbReference type="PROSITE" id="PS51866">
    <property type="entry name" value="MOP"/>
    <property type="match status" value="1"/>
</dbReference>
<evidence type="ECO:0000256" key="5">
    <source>
        <dbReference type="ARBA" id="ARBA00022840"/>
    </source>
</evidence>
<proteinExistence type="predicted"/>
<evidence type="ECO:0000256" key="7">
    <source>
        <dbReference type="ARBA" id="ARBA00023136"/>
    </source>
</evidence>
<accession>A0A3E0TMN6</accession>
<reference evidence="11 12" key="1">
    <citation type="submission" date="2018-08" db="EMBL/GenBank/DDBJ databases">
        <title>Thalassotalea euphylliae genome.</title>
        <authorList>
            <person name="Summers S."/>
            <person name="Rice S.A."/>
            <person name="Freckelton M.L."/>
            <person name="Nedved B.T."/>
            <person name="Hadfield M.G."/>
        </authorList>
    </citation>
    <scope>NUCLEOTIDE SEQUENCE [LARGE SCALE GENOMIC DNA]</scope>
    <source>
        <strain evidence="11 12">H1</strain>
    </source>
</reference>
<dbReference type="Proteomes" id="UP000256478">
    <property type="component" value="Unassembled WGS sequence"/>
</dbReference>
<keyword evidence="3 8" id="KW-0500">Molybdenum</keyword>
<comment type="caution">
    <text evidence="11">The sequence shown here is derived from an EMBL/GenBank/DDBJ whole genome shotgun (WGS) entry which is preliminary data.</text>
</comment>
<evidence type="ECO:0000313" key="12">
    <source>
        <dbReference type="Proteomes" id="UP000256478"/>
    </source>
</evidence>
<evidence type="ECO:0000256" key="4">
    <source>
        <dbReference type="ARBA" id="ARBA00022741"/>
    </source>
</evidence>
<dbReference type="SUPFAM" id="SSF52540">
    <property type="entry name" value="P-loop containing nucleoside triphosphate hydrolases"/>
    <property type="match status" value="1"/>
</dbReference>
<dbReference type="Gene3D" id="3.40.50.300">
    <property type="entry name" value="P-loop containing nucleotide triphosphate hydrolases"/>
    <property type="match status" value="1"/>
</dbReference>
<dbReference type="InterPro" id="IPR003439">
    <property type="entry name" value="ABC_transporter-like_ATP-bd"/>
</dbReference>
<evidence type="ECO:0000313" key="11">
    <source>
        <dbReference type="EMBL" id="REL25796.1"/>
    </source>
</evidence>
<keyword evidence="7" id="KW-0472">Membrane</keyword>
<dbReference type="InterPro" id="IPR027417">
    <property type="entry name" value="P-loop_NTPase"/>
</dbReference>
<name>A0A3E0TMN6_9GAMM</name>
<dbReference type="PROSITE" id="PS50893">
    <property type="entry name" value="ABC_TRANSPORTER_2"/>
    <property type="match status" value="1"/>
</dbReference>
<keyword evidence="5 11" id="KW-0067">ATP-binding</keyword>
<dbReference type="Gene3D" id="2.40.50.100">
    <property type="match status" value="1"/>
</dbReference>
<feature type="domain" description="ABC transporter" evidence="9">
    <location>
        <begin position="19"/>
        <end position="253"/>
    </location>
</feature>
<keyword evidence="1" id="KW-0813">Transport</keyword>
<dbReference type="PANTHER" id="PTHR43514:SF4">
    <property type="entry name" value="ABC TRANSPORTER I FAMILY MEMBER 10"/>
    <property type="match status" value="1"/>
</dbReference>
<dbReference type="AlphaFoldDB" id="A0A3E0TMN6"/>
<keyword evidence="2" id="KW-1003">Cell membrane</keyword>
<keyword evidence="4" id="KW-0547">Nucleotide-binding</keyword>
<dbReference type="GO" id="GO:0016887">
    <property type="term" value="F:ATP hydrolysis activity"/>
    <property type="evidence" value="ECO:0007669"/>
    <property type="project" value="InterPro"/>
</dbReference>
<dbReference type="GO" id="GO:0005524">
    <property type="term" value="F:ATP binding"/>
    <property type="evidence" value="ECO:0007669"/>
    <property type="project" value="UniProtKB-KW"/>
</dbReference>
<dbReference type="RefSeq" id="WP_116006922.1">
    <property type="nucleotide sequence ID" value="NZ_QUOU01000001.1"/>
</dbReference>
<dbReference type="InterPro" id="IPR005116">
    <property type="entry name" value="Transp-assoc_OB_typ1"/>
</dbReference>
<dbReference type="PANTHER" id="PTHR43514">
    <property type="entry name" value="ABC TRANSPORTER I FAMILY MEMBER 10"/>
    <property type="match status" value="1"/>
</dbReference>
<evidence type="ECO:0000259" key="10">
    <source>
        <dbReference type="PROSITE" id="PS51866"/>
    </source>
</evidence>
<dbReference type="InterPro" id="IPR008995">
    <property type="entry name" value="Mo/tungstate-bd_C_term_dom"/>
</dbReference>
<evidence type="ECO:0000256" key="6">
    <source>
        <dbReference type="ARBA" id="ARBA00022967"/>
    </source>
</evidence>
<dbReference type="SMART" id="SM00382">
    <property type="entry name" value="AAA"/>
    <property type="match status" value="1"/>
</dbReference>
<evidence type="ECO:0000256" key="2">
    <source>
        <dbReference type="ARBA" id="ARBA00022475"/>
    </source>
</evidence>